<dbReference type="PROSITE" id="PS51746">
    <property type="entry name" value="PPM_2"/>
    <property type="match status" value="1"/>
</dbReference>
<dbReference type="InterPro" id="IPR036457">
    <property type="entry name" value="PPM-type-like_dom_sf"/>
</dbReference>
<reference evidence="2" key="1">
    <citation type="submission" date="2021-03" db="EMBL/GenBank/DDBJ databases">
        <authorList>
            <person name="Wang G."/>
        </authorList>
    </citation>
    <scope>NUCLEOTIDE SEQUENCE</scope>
    <source>
        <strain evidence="2">KCTC 12899</strain>
    </source>
</reference>
<dbReference type="SMART" id="SM00332">
    <property type="entry name" value="PP2Cc"/>
    <property type="match status" value="1"/>
</dbReference>
<dbReference type="Gene3D" id="3.60.40.10">
    <property type="entry name" value="PPM-type phosphatase domain"/>
    <property type="match status" value="1"/>
</dbReference>
<dbReference type="AlphaFoldDB" id="A0A8J7QHU1"/>
<comment type="caution">
    <text evidence="2">The sequence shown here is derived from an EMBL/GenBank/DDBJ whole genome shotgun (WGS) entry which is preliminary data.</text>
</comment>
<evidence type="ECO:0000313" key="2">
    <source>
        <dbReference type="EMBL" id="MBO1320540.1"/>
    </source>
</evidence>
<dbReference type="EMBL" id="JAFREP010000017">
    <property type="protein sequence ID" value="MBO1320540.1"/>
    <property type="molecule type" value="Genomic_DNA"/>
</dbReference>
<protein>
    <submittedName>
        <fullName evidence="2">Serine/threonine-protein phosphatase</fullName>
    </submittedName>
</protein>
<accession>A0A8J7QHU1</accession>
<dbReference type="RefSeq" id="WP_207860494.1">
    <property type="nucleotide sequence ID" value="NZ_JAFREP010000017.1"/>
</dbReference>
<proteinExistence type="predicted"/>
<name>A0A8J7QHU1_9BACT</name>
<keyword evidence="3" id="KW-1185">Reference proteome</keyword>
<evidence type="ECO:0000313" key="3">
    <source>
        <dbReference type="Proteomes" id="UP000664417"/>
    </source>
</evidence>
<evidence type="ECO:0000259" key="1">
    <source>
        <dbReference type="PROSITE" id="PS51746"/>
    </source>
</evidence>
<dbReference type="CDD" id="cd00143">
    <property type="entry name" value="PP2Cc"/>
    <property type="match status" value="1"/>
</dbReference>
<sequence>MFNWLKRKTLKDEPLRIIAATCAHMGQDRKMIEDDHLLSLQDSSKGPFYAAVADGMGGHDGGGIAARSAIRTFADTVSQAVIENQWRWPPIWHDEEETAPLILQALKRALFTADIRITKLATRNPNLRDMGTTFSAIALEGNQLHFVHVGDTRLYHINHQHEIQLVTTDHAFDPSEQTLVFPSGHDAENYKGCLTQFLGRKAYPLAPQCGGIQLSRGDFLVLCSDGLHGVLTPDAMKDMVFKMSNRSLADAAKNLVQAALYKGSKDDITVVLCQVL</sequence>
<dbReference type="Pfam" id="PF13672">
    <property type="entry name" value="PP2C_2"/>
    <property type="match status" value="1"/>
</dbReference>
<dbReference type="Proteomes" id="UP000664417">
    <property type="component" value="Unassembled WGS sequence"/>
</dbReference>
<dbReference type="InterPro" id="IPR001932">
    <property type="entry name" value="PPM-type_phosphatase-like_dom"/>
</dbReference>
<feature type="domain" description="PPM-type phosphatase" evidence="1">
    <location>
        <begin position="17"/>
        <end position="275"/>
    </location>
</feature>
<dbReference type="SMART" id="SM00331">
    <property type="entry name" value="PP2C_SIG"/>
    <property type="match status" value="1"/>
</dbReference>
<dbReference type="SUPFAM" id="SSF81606">
    <property type="entry name" value="PP2C-like"/>
    <property type="match status" value="1"/>
</dbReference>
<dbReference type="PANTHER" id="PTHR47992">
    <property type="entry name" value="PROTEIN PHOSPHATASE"/>
    <property type="match status" value="1"/>
</dbReference>
<organism evidence="2 3">
    <name type="scientific">Acanthopleuribacter pedis</name>
    <dbReference type="NCBI Taxonomy" id="442870"/>
    <lineage>
        <taxon>Bacteria</taxon>
        <taxon>Pseudomonadati</taxon>
        <taxon>Acidobacteriota</taxon>
        <taxon>Holophagae</taxon>
        <taxon>Acanthopleuribacterales</taxon>
        <taxon>Acanthopleuribacteraceae</taxon>
        <taxon>Acanthopleuribacter</taxon>
    </lineage>
</organism>
<dbReference type="GO" id="GO:0004722">
    <property type="term" value="F:protein serine/threonine phosphatase activity"/>
    <property type="evidence" value="ECO:0007669"/>
    <property type="project" value="InterPro"/>
</dbReference>
<dbReference type="InterPro" id="IPR015655">
    <property type="entry name" value="PP2C"/>
</dbReference>
<gene>
    <name evidence="2" type="ORF">J3U88_18835</name>
</gene>